<evidence type="ECO:0000313" key="2">
    <source>
        <dbReference type="EMBL" id="CAE2206955.1"/>
    </source>
</evidence>
<protein>
    <recommendedName>
        <fullName evidence="3">Thioredoxin domain-containing protein</fullName>
    </recommendedName>
</protein>
<name>A0A7S4HRL4_9STRA</name>
<feature type="region of interest" description="Disordered" evidence="1">
    <location>
        <begin position="18"/>
        <end position="58"/>
    </location>
</feature>
<proteinExistence type="predicted"/>
<dbReference type="InterPro" id="IPR036249">
    <property type="entry name" value="Thioredoxin-like_sf"/>
</dbReference>
<organism evidence="2">
    <name type="scientific">Odontella aurita</name>
    <dbReference type="NCBI Taxonomy" id="265563"/>
    <lineage>
        <taxon>Eukaryota</taxon>
        <taxon>Sar</taxon>
        <taxon>Stramenopiles</taxon>
        <taxon>Ochrophyta</taxon>
        <taxon>Bacillariophyta</taxon>
        <taxon>Mediophyceae</taxon>
        <taxon>Biddulphiophycidae</taxon>
        <taxon>Eupodiscales</taxon>
        <taxon>Odontellaceae</taxon>
        <taxon>Odontella</taxon>
    </lineage>
</organism>
<evidence type="ECO:0000256" key="1">
    <source>
        <dbReference type="SAM" id="MobiDB-lite"/>
    </source>
</evidence>
<accession>A0A7S4HRL4</accession>
<evidence type="ECO:0008006" key="3">
    <source>
        <dbReference type="Google" id="ProtNLM"/>
    </source>
</evidence>
<sequence>MNLRAVAVLALSVPPGPTRAFSPASRQNSIRSSRPVVPSPVVGFRRPPVPRSSSSNVGPLHYEGAGEYYGESGSSFVVREFGAYDQLEEIVKLTGLPLPERPDGIVCVAKFTSSIREGCVKTEADYERIARSNPATCFLRCFEEGDDAALLLGQADVRVLPSFDVFYGGKRVARVEGNNHPELEELIERYQFQNSKLDLFSEDADNKRRVQWRDGKVPNYEKTPRTTARFIPGYDWDTDGGFFDEQANKAQEDWDDAYGNWVPNIEDK</sequence>
<dbReference type="AlphaFoldDB" id="A0A7S4HRL4"/>
<feature type="compositionally biased region" description="Low complexity" evidence="1">
    <location>
        <begin position="31"/>
        <end position="58"/>
    </location>
</feature>
<dbReference type="SUPFAM" id="SSF52833">
    <property type="entry name" value="Thioredoxin-like"/>
    <property type="match status" value="1"/>
</dbReference>
<reference evidence="2" key="1">
    <citation type="submission" date="2021-01" db="EMBL/GenBank/DDBJ databases">
        <authorList>
            <person name="Corre E."/>
            <person name="Pelletier E."/>
            <person name="Niang G."/>
            <person name="Scheremetjew M."/>
            <person name="Finn R."/>
            <person name="Kale V."/>
            <person name="Holt S."/>
            <person name="Cochrane G."/>
            <person name="Meng A."/>
            <person name="Brown T."/>
            <person name="Cohen L."/>
        </authorList>
    </citation>
    <scope>NUCLEOTIDE SEQUENCE</scope>
    <source>
        <strain evidence="2">Isolate 1302-5</strain>
    </source>
</reference>
<dbReference type="EMBL" id="HBKQ01004442">
    <property type="protein sequence ID" value="CAE2206955.1"/>
    <property type="molecule type" value="Transcribed_RNA"/>
</dbReference>
<gene>
    <name evidence="2" type="ORF">OAUR00152_LOCUS3043</name>
</gene>
<dbReference type="Gene3D" id="3.40.30.10">
    <property type="entry name" value="Glutaredoxin"/>
    <property type="match status" value="1"/>
</dbReference>